<evidence type="ECO:0008006" key="4">
    <source>
        <dbReference type="Google" id="ProtNLM"/>
    </source>
</evidence>
<sequence>MILLGYSTQAGAILIGAGIMAGCLARLRMIILIASGTLMLTGYAVYDWHWIALFTGIALIIMPFVKHRWIIHTPEFAIVLSIGLFVFGDQYPGLVMASCLGFIVGWWSHLFGDIFGSEGIRSLFFPKLKIALKLFDNGGNAERMISNLCQLGGIMIWVFYLLVL</sequence>
<evidence type="ECO:0000256" key="1">
    <source>
        <dbReference type="SAM" id="Phobius"/>
    </source>
</evidence>
<evidence type="ECO:0000313" key="2">
    <source>
        <dbReference type="EMBL" id="GIP61144.1"/>
    </source>
</evidence>
<reference evidence="2 3" key="1">
    <citation type="submission" date="2021-03" db="EMBL/GenBank/DDBJ databases">
        <title>Antimicrobial resistance genes in bacteria isolated from Japanese honey, and their potential for conferring macrolide and lincosamide resistance in the American foulbrood pathogen Paenibacillus larvae.</title>
        <authorList>
            <person name="Okamoto M."/>
            <person name="Kumagai M."/>
            <person name="Kanamori H."/>
            <person name="Takamatsu D."/>
        </authorList>
    </citation>
    <scope>NUCLEOTIDE SEQUENCE [LARGE SCALE GENOMIC DNA]</scope>
    <source>
        <strain evidence="2 3">J15TS10</strain>
    </source>
</reference>
<keyword evidence="1" id="KW-0472">Membrane</keyword>
<name>A0ABQ4MYY4_9BACL</name>
<feature type="transmembrane region" description="Helical" evidence="1">
    <location>
        <begin position="12"/>
        <end position="36"/>
    </location>
</feature>
<gene>
    <name evidence="2" type="ORF">J15TS10_49580</name>
</gene>
<feature type="transmembrane region" description="Helical" evidence="1">
    <location>
        <begin position="48"/>
        <end position="65"/>
    </location>
</feature>
<dbReference type="EMBL" id="BOSM01000014">
    <property type="protein sequence ID" value="GIP61144.1"/>
    <property type="molecule type" value="Genomic_DNA"/>
</dbReference>
<feature type="transmembrane region" description="Helical" evidence="1">
    <location>
        <begin position="144"/>
        <end position="163"/>
    </location>
</feature>
<organism evidence="2 3">
    <name type="scientific">Paenibacillus woosongensis</name>
    <dbReference type="NCBI Taxonomy" id="307580"/>
    <lineage>
        <taxon>Bacteria</taxon>
        <taxon>Bacillati</taxon>
        <taxon>Bacillota</taxon>
        <taxon>Bacilli</taxon>
        <taxon>Bacillales</taxon>
        <taxon>Paenibacillaceae</taxon>
        <taxon>Paenibacillus</taxon>
    </lineage>
</organism>
<dbReference type="Proteomes" id="UP000681290">
    <property type="component" value="Unassembled WGS sequence"/>
</dbReference>
<accession>A0ABQ4MYY4</accession>
<proteinExistence type="predicted"/>
<feature type="transmembrane region" description="Helical" evidence="1">
    <location>
        <begin position="77"/>
        <end position="107"/>
    </location>
</feature>
<keyword evidence="1" id="KW-0812">Transmembrane</keyword>
<keyword evidence="1" id="KW-1133">Transmembrane helix</keyword>
<comment type="caution">
    <text evidence="2">The sequence shown here is derived from an EMBL/GenBank/DDBJ whole genome shotgun (WGS) entry which is preliminary data.</text>
</comment>
<protein>
    <recommendedName>
        <fullName evidence="4">Membrane-bound metal-dependent hydrolase</fullName>
    </recommendedName>
</protein>
<keyword evidence="3" id="KW-1185">Reference proteome</keyword>
<evidence type="ECO:0000313" key="3">
    <source>
        <dbReference type="Proteomes" id="UP000681290"/>
    </source>
</evidence>